<dbReference type="Proteomes" id="UP000015105">
    <property type="component" value="Chromosome 7D"/>
</dbReference>
<dbReference type="EnsemblPlants" id="AET7Gv21313400.1">
    <property type="protein sequence ID" value="AET7Gv21313400.1"/>
    <property type="gene ID" value="AET7Gv21313400"/>
</dbReference>
<feature type="region of interest" description="Disordered" evidence="1">
    <location>
        <begin position="54"/>
        <end position="94"/>
    </location>
</feature>
<reference evidence="2" key="4">
    <citation type="submission" date="2019-03" db="UniProtKB">
        <authorList>
            <consortium name="EnsemblPlants"/>
        </authorList>
    </citation>
    <scope>IDENTIFICATION</scope>
</reference>
<dbReference type="AlphaFoldDB" id="A0A453TAR4"/>
<proteinExistence type="predicted"/>
<sequence>TRGFPSVIVTAYWLAGKTYHWFLQSRINRRPRSQISIGIPTKKMEKLHLETLLPSIPSPHSAQSGSGVPKNKKRNKEEENTSIQTNAATETIER</sequence>
<reference evidence="3" key="2">
    <citation type="journal article" date="2017" name="Nat. Plants">
        <title>The Aegilops tauschii genome reveals multiple impacts of transposons.</title>
        <authorList>
            <person name="Zhao G."/>
            <person name="Zou C."/>
            <person name="Li K."/>
            <person name="Wang K."/>
            <person name="Li T."/>
            <person name="Gao L."/>
            <person name="Zhang X."/>
            <person name="Wang H."/>
            <person name="Yang Z."/>
            <person name="Liu X."/>
            <person name="Jiang W."/>
            <person name="Mao L."/>
            <person name="Kong X."/>
            <person name="Jiao Y."/>
            <person name="Jia J."/>
        </authorList>
    </citation>
    <scope>NUCLEOTIDE SEQUENCE [LARGE SCALE GENOMIC DNA]</scope>
    <source>
        <strain evidence="3">cv. AL8/78</strain>
    </source>
</reference>
<evidence type="ECO:0000313" key="3">
    <source>
        <dbReference type="Proteomes" id="UP000015105"/>
    </source>
</evidence>
<evidence type="ECO:0000256" key="1">
    <source>
        <dbReference type="SAM" id="MobiDB-lite"/>
    </source>
</evidence>
<name>A0A453TAR4_AEGTS</name>
<accession>A0A453TAR4</accession>
<keyword evidence="3" id="KW-1185">Reference proteome</keyword>
<feature type="compositionally biased region" description="Polar residues" evidence="1">
    <location>
        <begin position="81"/>
        <end position="94"/>
    </location>
</feature>
<protein>
    <submittedName>
        <fullName evidence="2">Uncharacterized protein</fullName>
    </submittedName>
</protein>
<reference evidence="3" key="1">
    <citation type="journal article" date="2014" name="Science">
        <title>Ancient hybridizations among the ancestral genomes of bread wheat.</title>
        <authorList>
            <consortium name="International Wheat Genome Sequencing Consortium,"/>
            <person name="Marcussen T."/>
            <person name="Sandve S.R."/>
            <person name="Heier L."/>
            <person name="Spannagl M."/>
            <person name="Pfeifer M."/>
            <person name="Jakobsen K.S."/>
            <person name="Wulff B.B."/>
            <person name="Steuernagel B."/>
            <person name="Mayer K.F."/>
            <person name="Olsen O.A."/>
        </authorList>
    </citation>
    <scope>NUCLEOTIDE SEQUENCE [LARGE SCALE GENOMIC DNA]</scope>
    <source>
        <strain evidence="3">cv. AL8/78</strain>
    </source>
</reference>
<evidence type="ECO:0000313" key="2">
    <source>
        <dbReference type="EnsemblPlants" id="AET7Gv21313400.1"/>
    </source>
</evidence>
<organism evidence="2 3">
    <name type="scientific">Aegilops tauschii subsp. strangulata</name>
    <name type="common">Goatgrass</name>
    <dbReference type="NCBI Taxonomy" id="200361"/>
    <lineage>
        <taxon>Eukaryota</taxon>
        <taxon>Viridiplantae</taxon>
        <taxon>Streptophyta</taxon>
        <taxon>Embryophyta</taxon>
        <taxon>Tracheophyta</taxon>
        <taxon>Spermatophyta</taxon>
        <taxon>Magnoliopsida</taxon>
        <taxon>Liliopsida</taxon>
        <taxon>Poales</taxon>
        <taxon>Poaceae</taxon>
        <taxon>BOP clade</taxon>
        <taxon>Pooideae</taxon>
        <taxon>Triticodae</taxon>
        <taxon>Triticeae</taxon>
        <taxon>Triticinae</taxon>
        <taxon>Aegilops</taxon>
    </lineage>
</organism>
<reference evidence="2" key="3">
    <citation type="journal article" date="2017" name="Nature">
        <title>Genome sequence of the progenitor of the wheat D genome Aegilops tauschii.</title>
        <authorList>
            <person name="Luo M.C."/>
            <person name="Gu Y.Q."/>
            <person name="Puiu D."/>
            <person name="Wang H."/>
            <person name="Twardziok S.O."/>
            <person name="Deal K.R."/>
            <person name="Huo N."/>
            <person name="Zhu T."/>
            <person name="Wang L."/>
            <person name="Wang Y."/>
            <person name="McGuire P.E."/>
            <person name="Liu S."/>
            <person name="Long H."/>
            <person name="Ramasamy R.K."/>
            <person name="Rodriguez J.C."/>
            <person name="Van S.L."/>
            <person name="Yuan L."/>
            <person name="Wang Z."/>
            <person name="Xia Z."/>
            <person name="Xiao L."/>
            <person name="Anderson O.D."/>
            <person name="Ouyang S."/>
            <person name="Liang Y."/>
            <person name="Zimin A.V."/>
            <person name="Pertea G."/>
            <person name="Qi P."/>
            <person name="Bennetzen J.L."/>
            <person name="Dai X."/>
            <person name="Dawson M.W."/>
            <person name="Muller H.G."/>
            <person name="Kugler K."/>
            <person name="Rivarola-Duarte L."/>
            <person name="Spannagl M."/>
            <person name="Mayer K.F.X."/>
            <person name="Lu F.H."/>
            <person name="Bevan M.W."/>
            <person name="Leroy P."/>
            <person name="Li P."/>
            <person name="You F.M."/>
            <person name="Sun Q."/>
            <person name="Liu Z."/>
            <person name="Lyons E."/>
            <person name="Wicker T."/>
            <person name="Salzberg S.L."/>
            <person name="Devos K.M."/>
            <person name="Dvorak J."/>
        </authorList>
    </citation>
    <scope>NUCLEOTIDE SEQUENCE [LARGE SCALE GENOMIC DNA]</scope>
    <source>
        <strain evidence="2">cv. AL8/78</strain>
    </source>
</reference>
<reference evidence="2" key="5">
    <citation type="journal article" date="2021" name="G3 (Bethesda)">
        <title>Aegilops tauschii genome assembly Aet v5.0 features greater sequence contiguity and improved annotation.</title>
        <authorList>
            <person name="Wang L."/>
            <person name="Zhu T."/>
            <person name="Rodriguez J.C."/>
            <person name="Deal K.R."/>
            <person name="Dubcovsky J."/>
            <person name="McGuire P.E."/>
            <person name="Lux T."/>
            <person name="Spannagl M."/>
            <person name="Mayer K.F.X."/>
            <person name="Baldrich P."/>
            <person name="Meyers B.C."/>
            <person name="Huo N."/>
            <person name="Gu Y.Q."/>
            <person name="Zhou H."/>
            <person name="Devos K.M."/>
            <person name="Bennetzen J.L."/>
            <person name="Unver T."/>
            <person name="Budak H."/>
            <person name="Gulick P.J."/>
            <person name="Galiba G."/>
            <person name="Kalapos B."/>
            <person name="Nelson D.R."/>
            <person name="Li P."/>
            <person name="You F.M."/>
            <person name="Luo M.C."/>
            <person name="Dvorak J."/>
        </authorList>
    </citation>
    <scope>NUCLEOTIDE SEQUENCE [LARGE SCALE GENOMIC DNA]</scope>
    <source>
        <strain evidence="2">cv. AL8/78</strain>
    </source>
</reference>
<dbReference type="Gramene" id="AET7Gv21313400.1">
    <property type="protein sequence ID" value="AET7Gv21313400.1"/>
    <property type="gene ID" value="AET7Gv21313400"/>
</dbReference>